<feature type="domain" description="Pre-mRNA-splicing factor SYF1 central HAT repeats" evidence="12">
    <location>
        <begin position="172"/>
        <end position="381"/>
    </location>
</feature>
<evidence type="ECO:0000256" key="3">
    <source>
        <dbReference type="ARBA" id="ARBA00011524"/>
    </source>
</evidence>
<sequence>MADLSLPIREFDIPYEEELLRNPFSLRSWLRYIDHKRTGTLQEQSFIYERAIRELPGSYKLWKKYIDLRREKLRSLNPVQHQDQFEAINKLYERALALLNKMPRIWLDYCEFLMQQPFITRTRRTFDRALRALPVTQHSRVWELYLKFSQDVGGETAIRVLRRYLKLEPSHIEEYVDSLKDLERYDEAAVKLVSIVNSHKFQSIRGKSHYQLWQDLCELVVDHCQEITSLQVEPIIRSGIKRFTDQVGMLYCRLAMYWIKMGQLEKARDIFEEGITTVLTVRDFTAIFDAYAEFEEEMITTKMEMAAERESSDEKDPEEDLDLDLRLLRFERLMDRRPFLVNDVLLRQNPNNALEWEKRVALWGDNKEKIVETYTRAAQTINPKKVHGKFQQLYIKFAKFYEEGGDLPSARAIFDKAVKVNYKNVNDLAEVWCEYAEMEVRHDHFDKALDVMARATVTPRIPGVNPKVINFNDDTLPVQARVFKSLTLWSFYVDLEESVGTVESTKAVYDKIMDLRIVNPQIVVNYATFLEENNYFEDSFRVYERGIEIFGWPIAFEIWNIYLQRFMKRYGGSKLERARDLFEQALDKCPPKYAKSIYLMYGQLEEDHGLARHAMRIYDRATKAVADEDRLEMFNYYIAKATSSFGIVAAREIYERAIESLPDKDVRPMCLKYAELERKLGEIDRTRAIYGYASQFFDPKTQPTFWQTWHDFEVQHGNEDTFKEMLRIKRSVQAQYQSAM</sequence>
<accession>A0AAD5K3Y1</accession>
<gene>
    <name evidence="15" type="ORF">BDA99DRAFT_519620</name>
</gene>
<comment type="similarity">
    <text evidence="2">Belongs to the crooked-neck family.</text>
</comment>
<evidence type="ECO:0000256" key="1">
    <source>
        <dbReference type="ARBA" id="ARBA00004123"/>
    </source>
</evidence>
<dbReference type="FunFam" id="1.25.40.10:FF:000038">
    <property type="entry name" value="Putative pre-mRNA-splicing factor SYF1"/>
    <property type="match status" value="1"/>
</dbReference>
<dbReference type="Pfam" id="PF23233">
    <property type="entry name" value="HAT_Syf1_CNRKL1_N"/>
    <property type="match status" value="1"/>
</dbReference>
<evidence type="ECO:0000256" key="6">
    <source>
        <dbReference type="ARBA" id="ARBA00022737"/>
    </source>
</evidence>
<dbReference type="GO" id="GO:0071007">
    <property type="term" value="C:U2-type catalytic step 2 spliceosome"/>
    <property type="evidence" value="ECO:0007669"/>
    <property type="project" value="TreeGrafter"/>
</dbReference>
<keyword evidence="5" id="KW-0747">Spliceosome</keyword>
<evidence type="ECO:0000259" key="12">
    <source>
        <dbReference type="Pfam" id="PF23220"/>
    </source>
</evidence>
<evidence type="ECO:0000256" key="11">
    <source>
        <dbReference type="ARBA" id="ARBA00067212"/>
    </source>
</evidence>
<dbReference type="FunFam" id="1.25.40.10:FF:000137">
    <property type="entry name" value="Pre-mRNA-splicing factor syf1"/>
    <property type="match status" value="1"/>
</dbReference>
<comment type="subcellular location">
    <subcellularLocation>
        <location evidence="1">Nucleus</location>
    </subcellularLocation>
</comment>
<dbReference type="Pfam" id="PF23231">
    <property type="entry name" value="HAT_Syf1_CNRKL1_C"/>
    <property type="match status" value="1"/>
</dbReference>
<dbReference type="InterPro" id="IPR055433">
    <property type="entry name" value="HAT_Syf1-like_N"/>
</dbReference>
<organism evidence="15 16">
    <name type="scientific">Phascolomyces articulosus</name>
    <dbReference type="NCBI Taxonomy" id="60185"/>
    <lineage>
        <taxon>Eukaryota</taxon>
        <taxon>Fungi</taxon>
        <taxon>Fungi incertae sedis</taxon>
        <taxon>Mucoromycota</taxon>
        <taxon>Mucoromycotina</taxon>
        <taxon>Mucoromycetes</taxon>
        <taxon>Mucorales</taxon>
        <taxon>Lichtheimiaceae</taxon>
        <taxon>Phascolomyces</taxon>
    </lineage>
</organism>
<evidence type="ECO:0000259" key="14">
    <source>
        <dbReference type="Pfam" id="PF23233"/>
    </source>
</evidence>
<reference evidence="15" key="1">
    <citation type="journal article" date="2022" name="IScience">
        <title>Evolution of zygomycete secretomes and the origins of terrestrial fungal ecologies.</title>
        <authorList>
            <person name="Chang Y."/>
            <person name="Wang Y."/>
            <person name="Mondo S."/>
            <person name="Ahrendt S."/>
            <person name="Andreopoulos W."/>
            <person name="Barry K."/>
            <person name="Beard J."/>
            <person name="Benny G.L."/>
            <person name="Blankenship S."/>
            <person name="Bonito G."/>
            <person name="Cuomo C."/>
            <person name="Desiro A."/>
            <person name="Gervers K.A."/>
            <person name="Hundley H."/>
            <person name="Kuo A."/>
            <person name="LaButti K."/>
            <person name="Lang B.F."/>
            <person name="Lipzen A."/>
            <person name="O'Donnell K."/>
            <person name="Pangilinan J."/>
            <person name="Reynolds N."/>
            <person name="Sandor L."/>
            <person name="Smith M.E."/>
            <person name="Tsang A."/>
            <person name="Grigoriev I.V."/>
            <person name="Stajich J.E."/>
            <person name="Spatafora J.W."/>
        </authorList>
    </citation>
    <scope>NUCLEOTIDE SEQUENCE</scope>
    <source>
        <strain evidence="15">RSA 2281</strain>
    </source>
</reference>
<comment type="caution">
    <text evidence="15">The sequence shown here is derived from an EMBL/GenBank/DDBJ whole genome shotgun (WGS) entry which is preliminary data.</text>
</comment>
<dbReference type="FunFam" id="1.25.40.10:FF:000023">
    <property type="entry name" value="Pre-mRNA-splicing factor SYF1"/>
    <property type="match status" value="1"/>
</dbReference>
<dbReference type="FunFam" id="1.25.40.10:FF:000182">
    <property type="entry name" value="Pre-mRNA-splicing factor SYF1"/>
    <property type="match status" value="1"/>
</dbReference>
<dbReference type="InterPro" id="IPR056350">
    <property type="entry name" value="HAT_Syf1_central"/>
</dbReference>
<protein>
    <recommendedName>
        <fullName evidence="10">Pre-mRNA-splicing factor SYF1</fullName>
    </recommendedName>
    <alternativeName>
        <fullName evidence="11">Pre-mRNA-splicing factor syf1</fullName>
    </alternativeName>
</protein>
<evidence type="ECO:0000256" key="10">
    <source>
        <dbReference type="ARBA" id="ARBA00039472"/>
    </source>
</evidence>
<dbReference type="AlphaFoldDB" id="A0AAD5K3Y1"/>
<proteinExistence type="inferred from homology"/>
<keyword evidence="8" id="KW-0539">Nucleus</keyword>
<dbReference type="SUPFAM" id="SSF48452">
    <property type="entry name" value="TPR-like"/>
    <property type="match status" value="3"/>
</dbReference>
<keyword evidence="7" id="KW-0508">mRNA splicing</keyword>
<dbReference type="InterPro" id="IPR011990">
    <property type="entry name" value="TPR-like_helical_dom_sf"/>
</dbReference>
<evidence type="ECO:0000259" key="13">
    <source>
        <dbReference type="Pfam" id="PF23231"/>
    </source>
</evidence>
<evidence type="ECO:0000313" key="15">
    <source>
        <dbReference type="EMBL" id="KAI9253379.1"/>
    </source>
</evidence>
<feature type="domain" description="Pre-mRNA-splicing factor Syf1-like N-terminal HAT-repeats" evidence="14">
    <location>
        <begin position="12"/>
        <end position="169"/>
    </location>
</feature>
<feature type="domain" description="Pre-mRNA-splicing factor Syf1/CRNKL1-like C-terminal HAT-repeats" evidence="13">
    <location>
        <begin position="383"/>
        <end position="738"/>
    </location>
</feature>
<evidence type="ECO:0000313" key="16">
    <source>
        <dbReference type="Proteomes" id="UP001209540"/>
    </source>
</evidence>
<dbReference type="PANTHER" id="PTHR11246:SF5">
    <property type="entry name" value="PRE-MRNA-SPLICING FACTOR SYF1"/>
    <property type="match status" value="1"/>
</dbReference>
<dbReference type="PANTHER" id="PTHR11246">
    <property type="entry name" value="PRE-MRNA SPLICING FACTOR"/>
    <property type="match status" value="1"/>
</dbReference>
<dbReference type="GO" id="GO:0000349">
    <property type="term" value="P:generation of catalytic spliceosome for first transesterification step"/>
    <property type="evidence" value="ECO:0007669"/>
    <property type="project" value="TreeGrafter"/>
</dbReference>
<keyword evidence="6" id="KW-0677">Repeat</keyword>
<evidence type="ECO:0000256" key="5">
    <source>
        <dbReference type="ARBA" id="ARBA00022728"/>
    </source>
</evidence>
<keyword evidence="4" id="KW-0507">mRNA processing</keyword>
<dbReference type="EMBL" id="JAIXMP010000026">
    <property type="protein sequence ID" value="KAI9253379.1"/>
    <property type="molecule type" value="Genomic_DNA"/>
</dbReference>
<evidence type="ECO:0000256" key="9">
    <source>
        <dbReference type="ARBA" id="ARBA00037272"/>
    </source>
</evidence>
<reference evidence="15" key="2">
    <citation type="submission" date="2023-02" db="EMBL/GenBank/DDBJ databases">
        <authorList>
            <consortium name="DOE Joint Genome Institute"/>
            <person name="Mondo S.J."/>
            <person name="Chang Y."/>
            <person name="Wang Y."/>
            <person name="Ahrendt S."/>
            <person name="Andreopoulos W."/>
            <person name="Barry K."/>
            <person name="Beard J."/>
            <person name="Benny G.L."/>
            <person name="Blankenship S."/>
            <person name="Bonito G."/>
            <person name="Cuomo C."/>
            <person name="Desiro A."/>
            <person name="Gervers K.A."/>
            <person name="Hundley H."/>
            <person name="Kuo A."/>
            <person name="LaButti K."/>
            <person name="Lang B.F."/>
            <person name="Lipzen A."/>
            <person name="O'Donnell K."/>
            <person name="Pangilinan J."/>
            <person name="Reynolds N."/>
            <person name="Sandor L."/>
            <person name="Smith M.W."/>
            <person name="Tsang A."/>
            <person name="Grigoriev I.V."/>
            <person name="Stajich J.E."/>
            <person name="Spatafora J.W."/>
        </authorList>
    </citation>
    <scope>NUCLEOTIDE SEQUENCE</scope>
    <source>
        <strain evidence="15">RSA 2281</strain>
    </source>
</reference>
<evidence type="ECO:0000256" key="7">
    <source>
        <dbReference type="ARBA" id="ARBA00023187"/>
    </source>
</evidence>
<dbReference type="GO" id="GO:0000974">
    <property type="term" value="C:Prp19 complex"/>
    <property type="evidence" value="ECO:0007669"/>
    <property type="project" value="TreeGrafter"/>
</dbReference>
<dbReference type="Proteomes" id="UP001209540">
    <property type="component" value="Unassembled WGS sequence"/>
</dbReference>
<evidence type="ECO:0000256" key="2">
    <source>
        <dbReference type="ARBA" id="ARBA00008644"/>
    </source>
</evidence>
<evidence type="ECO:0000256" key="4">
    <source>
        <dbReference type="ARBA" id="ARBA00022664"/>
    </source>
</evidence>
<dbReference type="InterPro" id="IPR055430">
    <property type="entry name" value="HAT_Syf1_CNRKL1_C"/>
</dbReference>
<dbReference type="InterPro" id="IPR003107">
    <property type="entry name" value="HAT"/>
</dbReference>
<evidence type="ECO:0000256" key="8">
    <source>
        <dbReference type="ARBA" id="ARBA00023242"/>
    </source>
</evidence>
<name>A0AAD5K3Y1_9FUNG</name>
<dbReference type="SMART" id="SM00386">
    <property type="entry name" value="HAT"/>
    <property type="match status" value="12"/>
</dbReference>
<dbReference type="GO" id="GO:0071014">
    <property type="term" value="C:post-mRNA release spliceosomal complex"/>
    <property type="evidence" value="ECO:0007669"/>
    <property type="project" value="TreeGrafter"/>
</dbReference>
<dbReference type="InterPro" id="IPR045075">
    <property type="entry name" value="Syf1-like"/>
</dbReference>
<dbReference type="Gene3D" id="1.25.40.10">
    <property type="entry name" value="Tetratricopeptide repeat domain"/>
    <property type="match status" value="5"/>
</dbReference>
<comment type="subunit">
    <text evidence="3">Associated with the spliceosome.</text>
</comment>
<dbReference type="Pfam" id="PF23220">
    <property type="entry name" value="HAT_Syf1_M"/>
    <property type="match status" value="1"/>
</dbReference>
<keyword evidence="16" id="KW-1185">Reference proteome</keyword>
<comment type="function">
    <text evidence="9">Involved in pre-mRNA splicing and cell cycle progression.</text>
</comment>